<dbReference type="EMBL" id="GL883080">
    <property type="protein sequence ID" value="EGF90071.1"/>
    <property type="molecule type" value="Genomic_DNA"/>
</dbReference>
<evidence type="ECO:0000313" key="1">
    <source>
        <dbReference type="EMBL" id="EGF90071.1"/>
    </source>
</evidence>
<proteinExistence type="predicted"/>
<dbReference type="STRING" id="715226.ABI_44980"/>
<name>F4QTK1_9CAUL</name>
<organism evidence="1 2">
    <name type="scientific">Asticcacaulis biprosthecium C19</name>
    <dbReference type="NCBI Taxonomy" id="715226"/>
    <lineage>
        <taxon>Bacteria</taxon>
        <taxon>Pseudomonadati</taxon>
        <taxon>Pseudomonadota</taxon>
        <taxon>Alphaproteobacteria</taxon>
        <taxon>Caulobacterales</taxon>
        <taxon>Caulobacteraceae</taxon>
        <taxon>Asticcacaulis</taxon>
    </lineage>
</organism>
<dbReference type="Proteomes" id="UP000006512">
    <property type="component" value="Unassembled WGS sequence"/>
</dbReference>
<keyword evidence="2" id="KW-1185">Reference proteome</keyword>
<reference evidence="2" key="1">
    <citation type="submission" date="2011-03" db="EMBL/GenBank/DDBJ databases">
        <title>Draft genome sequence of Brevundimonas diminuta.</title>
        <authorList>
            <person name="Brown P.J.B."/>
            <person name="Buechlein A."/>
            <person name="Hemmerich C."/>
            <person name="Brun Y.V."/>
        </authorList>
    </citation>
    <scope>NUCLEOTIDE SEQUENCE [LARGE SCALE GENOMIC DNA]</scope>
    <source>
        <strain evidence="2">C19</strain>
    </source>
</reference>
<gene>
    <name evidence="1" type="ORF">ABI_44980</name>
</gene>
<accession>F4QTK1</accession>
<sequence>MQKGIGYMPQNRVTMPKRRQVTQPILYSAADYYGRDDRTGPNGAEPMAPAREDDHDFYARICDDLSDQAEVVIVGNRNSVRNFHDFVQTNRRGISAIMNYEIATDLDDGQFAVFTRDSSSDN</sequence>
<dbReference type="HOGENOM" id="CLU_2021959_0_0_5"/>
<evidence type="ECO:0000313" key="2">
    <source>
        <dbReference type="Proteomes" id="UP000006512"/>
    </source>
</evidence>
<dbReference type="AlphaFoldDB" id="F4QTK1"/>
<protein>
    <submittedName>
        <fullName evidence="1">Uncharacterized protein</fullName>
    </submittedName>
</protein>